<proteinExistence type="predicted"/>
<dbReference type="RefSeq" id="WP_245255959.1">
    <property type="nucleotide sequence ID" value="NZ_CP139098.1"/>
</dbReference>
<sequence length="118" mass="13269">MERLSGKEVNSVVAYIGVSGGYLGNFSYASHAEFYPAYCGLDIDPSEFSGTTREKFIAILSQADPLVQSKIIQGVIDKYPLEHFEDRFTDGHLTEGEFKQKQRIHASMLSWIPDLYLS</sequence>
<protein>
    <submittedName>
        <fullName evidence="1">Uncharacterized protein</fullName>
    </submittedName>
</protein>
<comment type="caution">
    <text evidence="1">The sequence shown here is derived from an EMBL/GenBank/DDBJ whole genome shotgun (WGS) entry which is preliminary data.</text>
</comment>
<accession>A0ABS4FB58</accession>
<dbReference type="Proteomes" id="UP000706926">
    <property type="component" value="Unassembled WGS sequence"/>
</dbReference>
<gene>
    <name evidence="1" type="ORF">J2Z18_002592</name>
</gene>
<organism evidence="1 2">
    <name type="scientific">Paenibacillus lactis</name>
    <dbReference type="NCBI Taxonomy" id="228574"/>
    <lineage>
        <taxon>Bacteria</taxon>
        <taxon>Bacillati</taxon>
        <taxon>Bacillota</taxon>
        <taxon>Bacilli</taxon>
        <taxon>Bacillales</taxon>
        <taxon>Paenibacillaceae</taxon>
        <taxon>Paenibacillus</taxon>
    </lineage>
</organism>
<evidence type="ECO:0000313" key="1">
    <source>
        <dbReference type="EMBL" id="MBP1893490.1"/>
    </source>
</evidence>
<name>A0ABS4FB58_9BACL</name>
<keyword evidence="2" id="KW-1185">Reference proteome</keyword>
<dbReference type="GeneID" id="95404580"/>
<dbReference type="EMBL" id="JAGGKI010000005">
    <property type="protein sequence ID" value="MBP1893490.1"/>
    <property type="molecule type" value="Genomic_DNA"/>
</dbReference>
<reference evidence="1 2" key="1">
    <citation type="submission" date="2021-03" db="EMBL/GenBank/DDBJ databases">
        <title>Genomic Encyclopedia of Type Strains, Phase IV (KMG-IV): sequencing the most valuable type-strain genomes for metagenomic binning, comparative biology and taxonomic classification.</title>
        <authorList>
            <person name="Goeker M."/>
        </authorList>
    </citation>
    <scope>NUCLEOTIDE SEQUENCE [LARGE SCALE GENOMIC DNA]</scope>
    <source>
        <strain evidence="1 2">DSM 15596</strain>
    </source>
</reference>
<evidence type="ECO:0000313" key="2">
    <source>
        <dbReference type="Proteomes" id="UP000706926"/>
    </source>
</evidence>